<organism evidence="2 4">
    <name type="scientific">Haladaptatus paucihalophilus DX253</name>
    <dbReference type="NCBI Taxonomy" id="797209"/>
    <lineage>
        <taxon>Archaea</taxon>
        <taxon>Methanobacteriati</taxon>
        <taxon>Methanobacteriota</taxon>
        <taxon>Stenosarchaea group</taxon>
        <taxon>Halobacteria</taxon>
        <taxon>Halobacteriales</taxon>
        <taxon>Haladaptataceae</taxon>
        <taxon>Haladaptatus</taxon>
    </lineage>
</organism>
<sequence>MARDTEDTLYDILLDPSLDDDVYRALASRRRRYAVYALMEWDRVSMDELADVLTGWLYASEYRMATPDDRNRLITELRHEHVHMLRKAGLAGYDSSGDGLVLPELAYPVARLLRWARRNEYPN</sequence>
<gene>
    <name evidence="3" type="ORF">SAMN05444342_1086</name>
    <name evidence="2" type="ORF">ZOD2009_17028</name>
</gene>
<dbReference type="Proteomes" id="UP000003751">
    <property type="component" value="Unassembled WGS sequence"/>
</dbReference>
<dbReference type="Pfam" id="PF24035">
    <property type="entry name" value="DUF7344"/>
    <property type="match status" value="1"/>
</dbReference>
<evidence type="ECO:0000259" key="1">
    <source>
        <dbReference type="Pfam" id="PF24035"/>
    </source>
</evidence>
<reference evidence="5" key="2">
    <citation type="submission" date="2016-11" db="EMBL/GenBank/DDBJ databases">
        <authorList>
            <person name="Varghese N."/>
            <person name="Submissions S."/>
        </authorList>
    </citation>
    <scope>NUCLEOTIDE SEQUENCE [LARGE SCALE GENOMIC DNA]</scope>
    <source>
        <strain evidence="5">DX253</strain>
    </source>
</reference>
<dbReference type="OrthoDB" id="247722at2157"/>
<dbReference type="RefSeq" id="WP_007981833.1">
    <property type="nucleotide sequence ID" value="NZ_AEMG01000019.1"/>
</dbReference>
<protein>
    <recommendedName>
        <fullName evidence="1">DUF7344 domain-containing protein</fullName>
    </recommendedName>
</protein>
<dbReference type="STRING" id="797209.GCA_000376445_03034"/>
<dbReference type="Proteomes" id="UP000184203">
    <property type="component" value="Unassembled WGS sequence"/>
</dbReference>
<dbReference type="EMBL" id="AEMG01000019">
    <property type="protein sequence ID" value="EFW90870.1"/>
    <property type="molecule type" value="Genomic_DNA"/>
</dbReference>
<reference evidence="3" key="3">
    <citation type="submission" date="2016-11" db="EMBL/GenBank/DDBJ databases">
        <authorList>
            <person name="Jaros S."/>
            <person name="Januszkiewicz K."/>
            <person name="Wedrychowicz H."/>
        </authorList>
    </citation>
    <scope>NUCLEOTIDE SEQUENCE [LARGE SCALE GENOMIC DNA]</scope>
    <source>
        <strain evidence="3">DX253</strain>
    </source>
</reference>
<evidence type="ECO:0000313" key="2">
    <source>
        <dbReference type="EMBL" id="EFW90870.1"/>
    </source>
</evidence>
<evidence type="ECO:0000313" key="5">
    <source>
        <dbReference type="Proteomes" id="UP000184203"/>
    </source>
</evidence>
<feature type="domain" description="DUF7344" evidence="1">
    <location>
        <begin position="24"/>
        <end position="96"/>
    </location>
</feature>
<dbReference type="InterPro" id="IPR055768">
    <property type="entry name" value="DUF7344"/>
</dbReference>
<evidence type="ECO:0000313" key="4">
    <source>
        <dbReference type="Proteomes" id="UP000003751"/>
    </source>
</evidence>
<keyword evidence="5" id="KW-1185">Reference proteome</keyword>
<proteinExistence type="predicted"/>
<reference evidence="2 4" key="1">
    <citation type="journal article" date="2014" name="ISME J.">
        <title>Trehalose/2-sulfotrehalose biosynthesis and glycine-betaine uptake are widely spread mechanisms for osmoadaptation in the Halobacteriales.</title>
        <authorList>
            <person name="Youssef N.H."/>
            <person name="Savage-Ashlock K.N."/>
            <person name="McCully A.L."/>
            <person name="Luedtke B."/>
            <person name="Shaw E.I."/>
            <person name="Hoff W.D."/>
            <person name="Elshahed M.S."/>
        </authorList>
    </citation>
    <scope>NUCLEOTIDE SEQUENCE [LARGE SCALE GENOMIC DNA]</scope>
    <source>
        <strain evidence="2 4">DX253</strain>
    </source>
</reference>
<evidence type="ECO:0000313" key="3">
    <source>
        <dbReference type="EMBL" id="SHK24492.1"/>
    </source>
</evidence>
<accession>E7QX67</accession>
<dbReference type="eggNOG" id="arCOG03828">
    <property type="taxonomic scope" value="Archaea"/>
</dbReference>
<name>E7QX67_HALPU</name>
<dbReference type="AlphaFoldDB" id="E7QX67"/>
<dbReference type="EMBL" id="FRAN01000001">
    <property type="protein sequence ID" value="SHK24492.1"/>
    <property type="molecule type" value="Genomic_DNA"/>
</dbReference>
<dbReference type="PATRIC" id="fig|797209.4.peg.3331"/>